<dbReference type="GeneID" id="99985729"/>
<accession>A0A1I0N938</accession>
<dbReference type="GO" id="GO:0003755">
    <property type="term" value="F:peptidyl-prolyl cis-trans isomerase activity"/>
    <property type="evidence" value="ECO:0007669"/>
    <property type="project" value="UniProtKB-KW"/>
</dbReference>
<dbReference type="PANTHER" id="PTHR47637:SF1">
    <property type="entry name" value="CHAPERONE SURA"/>
    <property type="match status" value="1"/>
</dbReference>
<evidence type="ECO:0000313" key="6">
    <source>
        <dbReference type="Proteomes" id="UP000199437"/>
    </source>
</evidence>
<feature type="chain" id="PRO_5011588750" evidence="3">
    <location>
        <begin position="31"/>
        <end position="454"/>
    </location>
</feature>
<dbReference type="AlphaFoldDB" id="A0A1I0N938"/>
<keyword evidence="2" id="KW-0413">Isomerase</keyword>
<dbReference type="RefSeq" id="WP_162844682.1">
    <property type="nucleotide sequence ID" value="NZ_FOIR01000001.1"/>
</dbReference>
<evidence type="ECO:0000256" key="3">
    <source>
        <dbReference type="SAM" id="SignalP"/>
    </source>
</evidence>
<proteinExistence type="predicted"/>
<keyword evidence="6" id="KW-1185">Reference proteome</keyword>
<dbReference type="Gene3D" id="3.10.50.40">
    <property type="match status" value="2"/>
</dbReference>
<dbReference type="Proteomes" id="UP000199437">
    <property type="component" value="Unassembled WGS sequence"/>
</dbReference>
<dbReference type="SUPFAM" id="SSF54534">
    <property type="entry name" value="FKBP-like"/>
    <property type="match status" value="2"/>
</dbReference>
<dbReference type="InterPro" id="IPR023058">
    <property type="entry name" value="PPIase_PpiC_CS"/>
</dbReference>
<gene>
    <name evidence="5" type="ORF">SAMN05216290_0991</name>
</gene>
<dbReference type="SUPFAM" id="SSF109998">
    <property type="entry name" value="Triger factor/SurA peptide-binding domain-like"/>
    <property type="match status" value="1"/>
</dbReference>
<dbReference type="Gene3D" id="1.10.4030.10">
    <property type="entry name" value="Porin chaperone SurA, peptide-binding domain"/>
    <property type="match status" value="1"/>
</dbReference>
<dbReference type="InterPro" id="IPR027304">
    <property type="entry name" value="Trigger_fact/SurA_dom_sf"/>
</dbReference>
<feature type="domain" description="PpiC" evidence="4">
    <location>
        <begin position="285"/>
        <end position="394"/>
    </location>
</feature>
<sequence>MSKLKRMKITKYFASICLVFLALQSVNTFGQDGQVVDKIVAKVDDKIILKSDLEAAYINFLQSQQAREFQGDARCLILRNFVENKVMLVMSEIDSVQLDPGRVDYEVQGRMQRIIQQFGSEEAIQQAYGKSVEQFADELRPTIEEQLLIQEQETNILAETSVTPNEVKKFFNQIPRDSLPLYSVEYEVGLIVKEPEVSRAEKDKIREQLVAIRERALKGESFEILATSYSQGPSGPNGGNLGFAARGSMDPAYEAGALSLKPGEISQPIESSFGIHLIQLIEKRGNEYNSRHIIMMPKPSEQDVVRAVNFLDSLRTQIQADSITFEAAAKEYSDDKQTSTNGGFLQGQFGSLKVPAEGLDPELFFAIDKMKEGEISEPQRVQVSADQQIVRIIYYKKRIPPHKANLSDDFEKLKAATLQMKKAITRQEYLSDKMKEVYLEVDPEYNRCGIVNEQ</sequence>
<keyword evidence="1 3" id="KW-0732">Signal</keyword>
<dbReference type="InterPro" id="IPR050280">
    <property type="entry name" value="OMP_Chaperone_SurA"/>
</dbReference>
<evidence type="ECO:0000256" key="2">
    <source>
        <dbReference type="PROSITE-ProRule" id="PRU00278"/>
    </source>
</evidence>
<feature type="signal peptide" evidence="3">
    <location>
        <begin position="1"/>
        <end position="30"/>
    </location>
</feature>
<dbReference type="PROSITE" id="PS01096">
    <property type="entry name" value="PPIC_PPIASE_1"/>
    <property type="match status" value="1"/>
</dbReference>
<keyword evidence="2" id="KW-0697">Rotamase</keyword>
<dbReference type="InterPro" id="IPR046357">
    <property type="entry name" value="PPIase_dom_sf"/>
</dbReference>
<evidence type="ECO:0000313" key="5">
    <source>
        <dbReference type="EMBL" id="SEV97212.1"/>
    </source>
</evidence>
<evidence type="ECO:0000256" key="1">
    <source>
        <dbReference type="ARBA" id="ARBA00022729"/>
    </source>
</evidence>
<feature type="domain" description="PpiC" evidence="4">
    <location>
        <begin position="190"/>
        <end position="282"/>
    </location>
</feature>
<dbReference type="STRING" id="1267423.SAMN05216290_0991"/>
<dbReference type="InterPro" id="IPR000297">
    <property type="entry name" value="PPIase_PpiC"/>
</dbReference>
<dbReference type="PROSITE" id="PS50198">
    <property type="entry name" value="PPIC_PPIASE_2"/>
    <property type="match status" value="2"/>
</dbReference>
<dbReference type="Pfam" id="PF00639">
    <property type="entry name" value="Rotamase"/>
    <property type="match status" value="2"/>
</dbReference>
<evidence type="ECO:0000259" key="4">
    <source>
        <dbReference type="PROSITE" id="PS50198"/>
    </source>
</evidence>
<protein>
    <submittedName>
        <fullName evidence="5">Periplasmic chaperone for outer membrane proteins SurA</fullName>
    </submittedName>
</protein>
<organism evidence="5 6">
    <name type="scientific">Roseivirga pacifica</name>
    <dbReference type="NCBI Taxonomy" id="1267423"/>
    <lineage>
        <taxon>Bacteria</taxon>
        <taxon>Pseudomonadati</taxon>
        <taxon>Bacteroidota</taxon>
        <taxon>Cytophagia</taxon>
        <taxon>Cytophagales</taxon>
        <taxon>Roseivirgaceae</taxon>
        <taxon>Roseivirga</taxon>
    </lineage>
</organism>
<dbReference type="PANTHER" id="PTHR47637">
    <property type="entry name" value="CHAPERONE SURA"/>
    <property type="match status" value="1"/>
</dbReference>
<dbReference type="EMBL" id="FOIR01000001">
    <property type="protein sequence ID" value="SEV97212.1"/>
    <property type="molecule type" value="Genomic_DNA"/>
</dbReference>
<name>A0A1I0N938_9BACT</name>
<reference evidence="6" key="1">
    <citation type="submission" date="2016-10" db="EMBL/GenBank/DDBJ databases">
        <authorList>
            <person name="Varghese N."/>
            <person name="Submissions S."/>
        </authorList>
    </citation>
    <scope>NUCLEOTIDE SEQUENCE [LARGE SCALE GENOMIC DNA]</scope>
    <source>
        <strain evidence="6">CGMCC 1.12402</strain>
    </source>
</reference>